<evidence type="ECO:0000259" key="4">
    <source>
        <dbReference type="Pfam" id="PF01168"/>
    </source>
</evidence>
<dbReference type="Gene3D" id="3.20.20.10">
    <property type="entry name" value="Alanine racemase"/>
    <property type="match status" value="1"/>
</dbReference>
<evidence type="ECO:0000313" key="6">
    <source>
        <dbReference type="Proteomes" id="UP000463883"/>
    </source>
</evidence>
<organism evidence="5 6">
    <name type="scientific">Aminipila terrae</name>
    <dbReference type="NCBI Taxonomy" id="2697030"/>
    <lineage>
        <taxon>Bacteria</taxon>
        <taxon>Bacillati</taxon>
        <taxon>Bacillota</taxon>
        <taxon>Clostridia</taxon>
        <taxon>Peptostreptococcales</taxon>
        <taxon>Anaerovoracaceae</taxon>
        <taxon>Aminipila</taxon>
    </lineage>
</organism>
<dbReference type="GO" id="GO:0030170">
    <property type="term" value="F:pyridoxal phosphate binding"/>
    <property type="evidence" value="ECO:0007669"/>
    <property type="project" value="TreeGrafter"/>
</dbReference>
<dbReference type="InterPro" id="IPR001608">
    <property type="entry name" value="Ala_racemase_N"/>
</dbReference>
<dbReference type="PANTHER" id="PTHR30511">
    <property type="entry name" value="ALANINE RACEMASE"/>
    <property type="match status" value="1"/>
</dbReference>
<dbReference type="KEGG" id="amic:Ami3637_07930"/>
<dbReference type="GO" id="GO:0008784">
    <property type="term" value="F:alanine racemase activity"/>
    <property type="evidence" value="ECO:0007669"/>
    <property type="project" value="TreeGrafter"/>
</dbReference>
<accession>A0A6P1MCA7</accession>
<reference evidence="5 6" key="1">
    <citation type="submission" date="2020-01" db="EMBL/GenBank/DDBJ databases">
        <title>Genomic analysis of Aminipila sp. CBA3637.</title>
        <authorList>
            <person name="Kim Y.B."/>
            <person name="Roh S.W."/>
        </authorList>
    </citation>
    <scope>NUCLEOTIDE SEQUENCE [LARGE SCALE GENOMIC DNA]</scope>
    <source>
        <strain evidence="5 6">CBA3637</strain>
    </source>
</reference>
<comment type="cofactor">
    <cofactor evidence="1">
        <name>pyridoxal 5'-phosphate</name>
        <dbReference type="ChEBI" id="CHEBI:597326"/>
    </cofactor>
</comment>
<keyword evidence="6" id="KW-1185">Reference proteome</keyword>
<dbReference type="CDD" id="cd06815">
    <property type="entry name" value="PLPDE_III_AR_like_1"/>
    <property type="match status" value="1"/>
</dbReference>
<gene>
    <name evidence="5" type="ORF">Ami3637_07930</name>
</gene>
<dbReference type="GO" id="GO:0005829">
    <property type="term" value="C:cytosol"/>
    <property type="evidence" value="ECO:0007669"/>
    <property type="project" value="TreeGrafter"/>
</dbReference>
<evidence type="ECO:0000256" key="2">
    <source>
        <dbReference type="ARBA" id="ARBA00022898"/>
    </source>
</evidence>
<keyword evidence="3" id="KW-0413">Isomerase</keyword>
<dbReference type="SUPFAM" id="SSF51419">
    <property type="entry name" value="PLP-binding barrel"/>
    <property type="match status" value="1"/>
</dbReference>
<dbReference type="EMBL" id="CP047591">
    <property type="protein sequence ID" value="QHI72339.1"/>
    <property type="molecule type" value="Genomic_DNA"/>
</dbReference>
<evidence type="ECO:0000256" key="3">
    <source>
        <dbReference type="ARBA" id="ARBA00023235"/>
    </source>
</evidence>
<dbReference type="Pfam" id="PF01168">
    <property type="entry name" value="Ala_racemase_N"/>
    <property type="match status" value="1"/>
</dbReference>
<dbReference type="RefSeq" id="WP_162362109.1">
    <property type="nucleotide sequence ID" value="NZ_CP047591.1"/>
</dbReference>
<evidence type="ECO:0000313" key="5">
    <source>
        <dbReference type="EMBL" id="QHI72339.1"/>
    </source>
</evidence>
<evidence type="ECO:0000256" key="1">
    <source>
        <dbReference type="ARBA" id="ARBA00001933"/>
    </source>
</evidence>
<feature type="domain" description="Alanine racemase N-terminal" evidence="4">
    <location>
        <begin position="12"/>
        <end position="233"/>
    </location>
</feature>
<proteinExistence type="predicted"/>
<dbReference type="InterPro" id="IPR029066">
    <property type="entry name" value="PLP-binding_barrel"/>
</dbReference>
<sequence>MEPYHNYPVLEIHLDGIYHNSKAVVDMCREKNIQVTGVVKGTDSYENSYLQIAKQMLNAGCSSIGDSRINTIKRMREAGMNAPVLLIRIPMPCELEDVITYTDISLNSEIENIKTLNQIALQKNKNHKVILMMDLGDLREGYIKEEELIRDALFIEKELKNITLYGIGTNLGCFGSIKPDTTNLNRLVTIADKISSAIGRKLDIVSGGATSTLPLVLDGTIPEGINHLRVGEGIANARDLQDIWGLDLPMFCRDNYTIKAQVIEVKEKPSYPIGEIFVDAFGNTPDYIDKGQRKRALIALGKRDVGDIFNVLPKIKGATVEGGSSDHLILDVTDCEADIVLGDIIEFEACYGAMIHSTYSSSVTKIYV</sequence>
<dbReference type="Proteomes" id="UP000463883">
    <property type="component" value="Chromosome"/>
</dbReference>
<protein>
    <submittedName>
        <fullName evidence="5">Alanine/ornithine racemase family PLP-dependent enzyme</fullName>
    </submittedName>
</protein>
<dbReference type="PANTHER" id="PTHR30511:SF3">
    <property type="entry name" value="LYSINE RACEMASE"/>
    <property type="match status" value="1"/>
</dbReference>
<name>A0A6P1MCA7_9FIRM</name>
<keyword evidence="2" id="KW-0663">Pyridoxal phosphate</keyword>
<dbReference type="InterPro" id="IPR000821">
    <property type="entry name" value="Ala_racemase"/>
</dbReference>
<dbReference type="AlphaFoldDB" id="A0A6P1MCA7"/>